<name>A0A448WVK9_9PLAT</name>
<evidence type="ECO:0000313" key="2">
    <source>
        <dbReference type="EMBL" id="VEL21311.1"/>
    </source>
</evidence>
<comment type="caution">
    <text evidence="2">The sequence shown here is derived from an EMBL/GenBank/DDBJ whole genome shotgun (WGS) entry which is preliminary data.</text>
</comment>
<proteinExistence type="predicted"/>
<dbReference type="Proteomes" id="UP000784294">
    <property type="component" value="Unassembled WGS sequence"/>
</dbReference>
<reference evidence="2" key="1">
    <citation type="submission" date="2018-11" db="EMBL/GenBank/DDBJ databases">
        <authorList>
            <consortium name="Pathogen Informatics"/>
        </authorList>
    </citation>
    <scope>NUCLEOTIDE SEQUENCE</scope>
</reference>
<accession>A0A448WVK9</accession>
<dbReference type="EMBL" id="CAAALY010050653">
    <property type="protein sequence ID" value="VEL21311.1"/>
    <property type="molecule type" value="Genomic_DNA"/>
</dbReference>
<keyword evidence="3" id="KW-1185">Reference proteome</keyword>
<evidence type="ECO:0000313" key="3">
    <source>
        <dbReference type="Proteomes" id="UP000784294"/>
    </source>
</evidence>
<dbReference type="AlphaFoldDB" id="A0A448WVK9"/>
<sequence>MSRGMRQPGSRLKMNRDQQLSSGGIEPPTSLSSNFTQQYSRRLWTKCLQLGGIDNTSKSRQRGDTANNIFVVKVVMAPSCAPSSIAIAMVSNFSSMTDRVAGIEEEGMERH</sequence>
<feature type="region of interest" description="Disordered" evidence="1">
    <location>
        <begin position="1"/>
        <end position="34"/>
    </location>
</feature>
<protein>
    <submittedName>
        <fullName evidence="2">Uncharacterized protein</fullName>
    </submittedName>
</protein>
<gene>
    <name evidence="2" type="ORF">PXEA_LOCUS14751</name>
</gene>
<organism evidence="2 3">
    <name type="scientific">Protopolystoma xenopodis</name>
    <dbReference type="NCBI Taxonomy" id="117903"/>
    <lineage>
        <taxon>Eukaryota</taxon>
        <taxon>Metazoa</taxon>
        <taxon>Spiralia</taxon>
        <taxon>Lophotrochozoa</taxon>
        <taxon>Platyhelminthes</taxon>
        <taxon>Monogenea</taxon>
        <taxon>Polyopisthocotylea</taxon>
        <taxon>Polystomatidea</taxon>
        <taxon>Polystomatidae</taxon>
        <taxon>Protopolystoma</taxon>
    </lineage>
</organism>
<evidence type="ECO:0000256" key="1">
    <source>
        <dbReference type="SAM" id="MobiDB-lite"/>
    </source>
</evidence>